<keyword evidence="1" id="KW-1133">Transmembrane helix</keyword>
<feature type="transmembrane region" description="Helical" evidence="1">
    <location>
        <begin position="56"/>
        <end position="76"/>
    </location>
</feature>
<gene>
    <name evidence="2" type="ORF">SAMN04487950_3236</name>
</gene>
<feature type="transmembrane region" description="Helical" evidence="1">
    <location>
        <begin position="12"/>
        <end position="29"/>
    </location>
</feature>
<keyword evidence="1" id="KW-0472">Membrane</keyword>
<feature type="transmembrane region" description="Helical" evidence="1">
    <location>
        <begin position="35"/>
        <end position="51"/>
    </location>
</feature>
<proteinExistence type="predicted"/>
<evidence type="ECO:0000313" key="3">
    <source>
        <dbReference type="Proteomes" id="UP000199607"/>
    </source>
</evidence>
<evidence type="ECO:0000313" key="2">
    <source>
        <dbReference type="EMBL" id="SFL28344.1"/>
    </source>
</evidence>
<sequence length="106" mass="11131">MDVNFDSRRVNWSLIGLIIVGAITAFYGYTLSQTLFLALGVVVSVGSALTLKVKQAILPVVMSCSGILMFVIGLSTSPPLGYIQIVGGIALAITPLASFATDIVRN</sequence>
<organism evidence="2 3">
    <name type="scientific">Halogranum rubrum</name>
    <dbReference type="NCBI Taxonomy" id="553466"/>
    <lineage>
        <taxon>Archaea</taxon>
        <taxon>Methanobacteriati</taxon>
        <taxon>Methanobacteriota</taxon>
        <taxon>Stenosarchaea group</taxon>
        <taxon>Halobacteria</taxon>
        <taxon>Halobacteriales</taxon>
        <taxon>Haloferacaceae</taxon>
    </lineage>
</organism>
<dbReference type="AlphaFoldDB" id="A0A1I4GE79"/>
<name>A0A1I4GE79_9EURY</name>
<evidence type="ECO:0000256" key="1">
    <source>
        <dbReference type="SAM" id="Phobius"/>
    </source>
</evidence>
<keyword evidence="1" id="KW-0812">Transmembrane</keyword>
<protein>
    <submittedName>
        <fullName evidence="2">Uncharacterized protein</fullName>
    </submittedName>
</protein>
<accession>A0A1I4GE79</accession>
<dbReference type="RefSeq" id="WP_143085748.1">
    <property type="nucleotide sequence ID" value="NZ_FOTC01000003.1"/>
</dbReference>
<keyword evidence="3" id="KW-1185">Reference proteome</keyword>
<feature type="transmembrane region" description="Helical" evidence="1">
    <location>
        <begin position="82"/>
        <end position="104"/>
    </location>
</feature>
<dbReference type="Proteomes" id="UP000199607">
    <property type="component" value="Unassembled WGS sequence"/>
</dbReference>
<dbReference type="EMBL" id="FOTC01000003">
    <property type="protein sequence ID" value="SFL28344.1"/>
    <property type="molecule type" value="Genomic_DNA"/>
</dbReference>
<reference evidence="3" key="1">
    <citation type="submission" date="2016-10" db="EMBL/GenBank/DDBJ databases">
        <authorList>
            <person name="Varghese N."/>
            <person name="Submissions S."/>
        </authorList>
    </citation>
    <scope>NUCLEOTIDE SEQUENCE [LARGE SCALE GENOMIC DNA]</scope>
    <source>
        <strain evidence="3">CGMCC 1.7738</strain>
    </source>
</reference>